<dbReference type="PANTHER" id="PTHR31043:SF3">
    <property type="entry name" value="NEPHROCYSTIN-4"/>
    <property type="match status" value="1"/>
</dbReference>
<protein>
    <recommendedName>
        <fullName evidence="10">Nephrocystin-4</fullName>
    </recommendedName>
</protein>
<evidence type="ECO:0000259" key="5">
    <source>
        <dbReference type="Pfam" id="PF26187"/>
    </source>
</evidence>
<evidence type="ECO:0000313" key="9">
    <source>
        <dbReference type="Proteomes" id="UP001374579"/>
    </source>
</evidence>
<proteinExistence type="predicted"/>
<dbReference type="Pfam" id="PF26015">
    <property type="entry name" value="Ig_NPH4_3rd"/>
    <property type="match status" value="1"/>
</dbReference>
<feature type="domain" description="NPHP4 SK-like" evidence="3">
    <location>
        <begin position="997"/>
        <end position="1062"/>
    </location>
</feature>
<accession>A0AAN9G2Y9</accession>
<dbReference type="GO" id="GO:0097546">
    <property type="term" value="C:ciliary base"/>
    <property type="evidence" value="ECO:0007669"/>
    <property type="project" value="TreeGrafter"/>
</dbReference>
<evidence type="ECO:0000259" key="3">
    <source>
        <dbReference type="Pfam" id="PF26173"/>
    </source>
</evidence>
<feature type="domain" description="NPHP4 C2-like" evidence="4">
    <location>
        <begin position="682"/>
        <end position="916"/>
    </location>
</feature>
<feature type="domain" description="NPHP4 Ig-like" evidence="7">
    <location>
        <begin position="1218"/>
        <end position="1287"/>
    </location>
</feature>
<dbReference type="GO" id="GO:0035869">
    <property type="term" value="C:ciliary transition zone"/>
    <property type="evidence" value="ECO:0007669"/>
    <property type="project" value="TreeGrafter"/>
</dbReference>
<dbReference type="GO" id="GO:0036064">
    <property type="term" value="C:ciliary basal body"/>
    <property type="evidence" value="ECO:0007669"/>
    <property type="project" value="TreeGrafter"/>
</dbReference>
<dbReference type="GO" id="GO:0097730">
    <property type="term" value="C:non-motile cilium"/>
    <property type="evidence" value="ECO:0007669"/>
    <property type="project" value="InterPro"/>
</dbReference>
<dbReference type="Pfam" id="PF26187">
    <property type="entry name" value="Ig_NPHP4_4th"/>
    <property type="match status" value="1"/>
</dbReference>
<feature type="domain" description="NPHP4 Ig-like" evidence="2">
    <location>
        <begin position="1402"/>
        <end position="1485"/>
    </location>
</feature>
<evidence type="ECO:0008006" key="10">
    <source>
        <dbReference type="Google" id="ProtNLM"/>
    </source>
</evidence>
<dbReference type="PANTHER" id="PTHR31043">
    <property type="entry name" value="NEPHROCYSTIN-4"/>
    <property type="match status" value="1"/>
</dbReference>
<evidence type="ECO:0000259" key="4">
    <source>
        <dbReference type="Pfam" id="PF26186"/>
    </source>
</evidence>
<dbReference type="GO" id="GO:0090090">
    <property type="term" value="P:negative regulation of canonical Wnt signaling pathway"/>
    <property type="evidence" value="ECO:0007669"/>
    <property type="project" value="InterPro"/>
</dbReference>
<dbReference type="EMBL" id="JBAMIC010000019">
    <property type="protein sequence ID" value="KAK7093406.1"/>
    <property type="molecule type" value="Genomic_DNA"/>
</dbReference>
<dbReference type="InterPro" id="IPR058685">
    <property type="entry name" value="Ig_NPHP4_4th"/>
</dbReference>
<gene>
    <name evidence="8" type="ORF">V1264_007169</name>
</gene>
<evidence type="ECO:0000256" key="1">
    <source>
        <dbReference type="SAM" id="MobiDB-lite"/>
    </source>
</evidence>
<dbReference type="InterPro" id="IPR058765">
    <property type="entry name" value="NPHP4_C2-like"/>
</dbReference>
<dbReference type="Pfam" id="PF26186">
    <property type="entry name" value="NPHP4_C2_3rd"/>
    <property type="match status" value="1"/>
</dbReference>
<dbReference type="GO" id="GO:1904491">
    <property type="term" value="P:protein localization to ciliary transition zone"/>
    <property type="evidence" value="ECO:0007669"/>
    <property type="project" value="TreeGrafter"/>
</dbReference>
<dbReference type="Proteomes" id="UP001374579">
    <property type="component" value="Unassembled WGS sequence"/>
</dbReference>
<dbReference type="Pfam" id="PF26190">
    <property type="entry name" value="Ig_NPHP4_1st"/>
    <property type="match status" value="2"/>
</dbReference>
<dbReference type="InterPro" id="IPR029775">
    <property type="entry name" value="NPHP4"/>
</dbReference>
<evidence type="ECO:0000313" key="8">
    <source>
        <dbReference type="EMBL" id="KAK7093406.1"/>
    </source>
</evidence>
<organism evidence="8 9">
    <name type="scientific">Littorina saxatilis</name>
    <dbReference type="NCBI Taxonomy" id="31220"/>
    <lineage>
        <taxon>Eukaryota</taxon>
        <taxon>Metazoa</taxon>
        <taxon>Spiralia</taxon>
        <taxon>Lophotrochozoa</taxon>
        <taxon>Mollusca</taxon>
        <taxon>Gastropoda</taxon>
        <taxon>Caenogastropoda</taxon>
        <taxon>Littorinimorpha</taxon>
        <taxon>Littorinoidea</taxon>
        <taxon>Littorinidae</taxon>
        <taxon>Littorina</taxon>
    </lineage>
</organism>
<keyword evidence="9" id="KW-1185">Reference proteome</keyword>
<evidence type="ECO:0000259" key="7">
    <source>
        <dbReference type="Pfam" id="PF26190"/>
    </source>
</evidence>
<feature type="domain" description="NPHP4 Ig-like" evidence="7">
    <location>
        <begin position="1066"/>
        <end position="1167"/>
    </location>
</feature>
<dbReference type="Pfam" id="PF26173">
    <property type="entry name" value="NPHP4_SK"/>
    <property type="match status" value="1"/>
</dbReference>
<feature type="domain" description="NPHP4 Ig-like" evidence="6">
    <location>
        <begin position="1294"/>
        <end position="1390"/>
    </location>
</feature>
<dbReference type="InterPro" id="IPR058687">
    <property type="entry name" value="Ig_NPHP4_1st"/>
</dbReference>
<dbReference type="InterPro" id="IPR058686">
    <property type="entry name" value="Ig_NPHP4_3rd"/>
</dbReference>
<evidence type="ECO:0000259" key="6">
    <source>
        <dbReference type="Pfam" id="PF26189"/>
    </source>
</evidence>
<sequence length="1589" mass="176322">MAGILTGRSWIDFYSKNYHLPAAFDREHAAHDISTPICINLKSVVGLMNPQPQNKVEYQLAVSLYDTGFKVFFGRQWTGPVSAGRGTGNSKLQYNQPIYFHTSISSPQVLVVVEVVAHTIAPDGRPRRVGCGWTILRPFDTDEELPDLRGPSPPTQKLEMYHGSPRALYLMDEPIESNQLLKPIMGCNLSFAIGTHKAMRKVIPLLPENIIISGDSTVPGVHVTPGEDPFRKPQLKAAASCALEGLSITLQPAIEGFEEDLCELLSEDRANRENRPQESLSINVSERRLQVGVHNGWTYIEKPQVFHVDVLPSQGSTGGDGDGNIRKTTASPSMRRSSRFHIRRSSMSSVGGSGVQGNALVLKSRVELNDLLEDPMFAVVFTLDYVISESLSDKDRKITQSLARAHTRTVTVRWAAWHPFLHPSMPEVTTALTGGVTRAPDDEFVFRLPPTNMQDQAVAKTVGGVVAFRWAMGAKDEYLTVPQALAVPSSAYLPGSMVSVRSSEGSDGVLFDASSAGLLKPPSGKSPSSGLAHYHSGGAQVPEPFSSASYTGPNHFQQVGDGLLGGVGGFSRDVSGSGSSMYSRDVGQLATPRTPMQQQQQQLMQQQMAAAGMIYGQPGGLPMGFPMGSMGQPPAFLPVSSYHADAFSQGPGSELRDLPFTQVHQPIMLRPPTAHGQGISRAAYARLYSAGFPPILDRNGEPPEVLDPALPVSVNLARENVDPLQANEVIFQFLAFSRLLPGRSTQSTPSCVFFTFQFYRFPQVTTERLLLCKPDGQLSNDQDNLPFILMKLDRDGTVLKGPPGVEVRYMLDPTYMKPGEVNLFLRHLARQTLHVDVWDGDSLLLIGSSMVDMKFLCRGGNAAVQATFELDVVNSDQTDDGSGLTGDLQRGGSVRPVSTQHKSCGKLHLRIANVGHTVENKKIAEIQPLASKTQVIVSQTAANSTYKGGQLSGPAPQGTKKVRVARAHHLMENREVATLLMTNKERKEALEETEPTRESDAERLRKLARMNAVKTLLHEDDEKTTTILGYKQEKTERMRDLKTMEIYRDQMKRDGIMTMLSQNITTEHTIFPTFATAEFFEFVLRNPYNQEHLLTIEWNDKDLRVVTDGREWRHYKQLCALSTPMEEGMFSSKSTPEAPQILLRPKETVHIPFKYQSYEADHSVMPQVVCFSIRIPFKYQSCDSFMPQVICFSIRIPFKYQSYEADHSVMPQVVCFSIHVPFKYQSYEADHSVMPQGPSNPFDKQRKSDKALLQQDENLQTKRVRVNFSAEDGKPMAVLNLRVEPQPHVIDQTFRFHHPENSFLRKSVRLPPFHTLPGAPVGGSTVKQVFTRCSDPNVILDCKPTQPGEPHDIFIKVAMGPSPQMKRFYVTLYIDPFLSRPIQIWQCYVHALQRVDINCIEAQTSRINLLLKGTQATRVVRCFSSHPDEMTLAPAEAFVLAAGAVHELGVAVRPLGTGSKFFFLNVVDVEYHQLVRSWLVCTSCRSPIVSRAFTLMLPVGGGKGSNKRITYTNPYPLRKSFKVLTDRPDLLQFKETVLELEGGASQAVGLRFSPVTQPGIAEVLVFINDEEDKNEETFRVTAEYKIAIE</sequence>
<dbReference type="InterPro" id="IPR058688">
    <property type="entry name" value="Ig_NPHP4_2nd"/>
</dbReference>
<dbReference type="InterPro" id="IPR058764">
    <property type="entry name" value="NPHP4_SK"/>
</dbReference>
<dbReference type="Pfam" id="PF26189">
    <property type="entry name" value="Ig_NPHP4_2nd"/>
    <property type="match status" value="1"/>
</dbReference>
<feature type="region of interest" description="Disordered" evidence="1">
    <location>
        <begin position="879"/>
        <end position="899"/>
    </location>
</feature>
<feature type="region of interest" description="Disordered" evidence="1">
    <location>
        <begin position="313"/>
        <end position="352"/>
    </location>
</feature>
<comment type="caution">
    <text evidence="8">The sequence shown here is derived from an EMBL/GenBank/DDBJ whole genome shotgun (WGS) entry which is preliminary data.</text>
</comment>
<evidence type="ECO:0000259" key="2">
    <source>
        <dbReference type="Pfam" id="PF26015"/>
    </source>
</evidence>
<feature type="domain" description="NPHP4 Ig-like" evidence="5">
    <location>
        <begin position="1490"/>
        <end position="1585"/>
    </location>
</feature>
<reference evidence="8 9" key="1">
    <citation type="submission" date="2024-02" db="EMBL/GenBank/DDBJ databases">
        <title>Chromosome-scale genome assembly of the rough periwinkle Littorina saxatilis.</title>
        <authorList>
            <person name="De Jode A."/>
            <person name="Faria R."/>
            <person name="Formenti G."/>
            <person name="Sims Y."/>
            <person name="Smith T.P."/>
            <person name="Tracey A."/>
            <person name="Wood J.M.D."/>
            <person name="Zagrodzka Z.B."/>
            <person name="Johannesson K."/>
            <person name="Butlin R.K."/>
            <person name="Leder E.H."/>
        </authorList>
    </citation>
    <scope>NUCLEOTIDE SEQUENCE [LARGE SCALE GENOMIC DNA]</scope>
    <source>
        <strain evidence="8">Snail1</strain>
        <tissue evidence="8">Muscle</tissue>
    </source>
</reference>
<name>A0AAN9G2Y9_9CAEN</name>